<feature type="signal peptide" evidence="3">
    <location>
        <begin position="1"/>
        <end position="26"/>
    </location>
</feature>
<dbReference type="SUPFAM" id="SSF51735">
    <property type="entry name" value="NAD(P)-binding Rossmann-fold domains"/>
    <property type="match status" value="1"/>
</dbReference>
<evidence type="ECO:0000313" key="5">
    <source>
        <dbReference type="EMBL" id="CAD8728540.1"/>
    </source>
</evidence>
<dbReference type="InterPro" id="IPR008030">
    <property type="entry name" value="NmrA-like"/>
</dbReference>
<dbReference type="Gene3D" id="3.40.50.720">
    <property type="entry name" value="NAD(P)-binding Rossmann-like Domain"/>
    <property type="match status" value="1"/>
</dbReference>
<accession>A0A7S0TAA4</accession>
<organism evidence="5">
    <name type="scientific">Pseudo-nitzschia delicatissima</name>
    <dbReference type="NCBI Taxonomy" id="44447"/>
    <lineage>
        <taxon>Eukaryota</taxon>
        <taxon>Sar</taxon>
        <taxon>Stramenopiles</taxon>
        <taxon>Ochrophyta</taxon>
        <taxon>Bacillariophyta</taxon>
        <taxon>Bacillariophyceae</taxon>
        <taxon>Bacillariophycidae</taxon>
        <taxon>Bacillariales</taxon>
        <taxon>Bacillariaceae</taxon>
        <taxon>Pseudo-nitzschia</taxon>
    </lineage>
</organism>
<dbReference type="Pfam" id="PF05368">
    <property type="entry name" value="NmrA"/>
    <property type="match status" value="1"/>
</dbReference>
<dbReference type="AlphaFoldDB" id="A0A7S0TAA4"/>
<gene>
    <name evidence="5" type="ORF">PDEL0327_LOCUS288</name>
</gene>
<dbReference type="InterPro" id="IPR051164">
    <property type="entry name" value="NmrA-like_oxidored"/>
</dbReference>
<evidence type="ECO:0000259" key="4">
    <source>
        <dbReference type="Pfam" id="PF05368"/>
    </source>
</evidence>
<dbReference type="PANTHER" id="PTHR42748">
    <property type="entry name" value="NITROGEN METABOLITE REPRESSION PROTEIN NMRA FAMILY MEMBER"/>
    <property type="match status" value="1"/>
</dbReference>
<feature type="domain" description="NmrA-like" evidence="4">
    <location>
        <begin position="52"/>
        <end position="273"/>
    </location>
</feature>
<dbReference type="InterPro" id="IPR036291">
    <property type="entry name" value="NAD(P)-bd_dom_sf"/>
</dbReference>
<name>A0A7S0TAA4_9STRA</name>
<dbReference type="EMBL" id="HBFG01000394">
    <property type="protein sequence ID" value="CAD8728540.1"/>
    <property type="molecule type" value="Transcribed_RNA"/>
</dbReference>
<proteinExistence type="inferred from homology"/>
<dbReference type="PANTHER" id="PTHR42748:SF32">
    <property type="entry name" value="NMRA-LIKE DOMAIN-CONTAINING PROTEIN"/>
    <property type="match status" value="1"/>
</dbReference>
<comment type="similarity">
    <text evidence="1">Belongs to the NmrA-type oxidoreductase family.</text>
</comment>
<evidence type="ECO:0000256" key="3">
    <source>
        <dbReference type="SAM" id="SignalP"/>
    </source>
</evidence>
<feature type="chain" id="PRO_5031353255" description="NmrA-like domain-containing protein" evidence="3">
    <location>
        <begin position="27"/>
        <end position="357"/>
    </location>
</feature>
<reference evidence="5" key="1">
    <citation type="submission" date="2021-01" db="EMBL/GenBank/DDBJ databases">
        <authorList>
            <person name="Corre E."/>
            <person name="Pelletier E."/>
            <person name="Niang G."/>
            <person name="Scheremetjew M."/>
            <person name="Finn R."/>
            <person name="Kale V."/>
            <person name="Holt S."/>
            <person name="Cochrane G."/>
            <person name="Meng A."/>
            <person name="Brown T."/>
            <person name="Cohen L."/>
        </authorList>
    </citation>
    <scope>NUCLEOTIDE SEQUENCE</scope>
    <source>
        <strain evidence="5">B596</strain>
    </source>
</reference>
<keyword evidence="3" id="KW-0732">Signal</keyword>
<sequence length="357" mass="39295">MKKSHSSTLSRTFVLVLLCVTSQVAAFCSKLNEKPSTALFSGDSSSQSHGPILVVGATGGTGLRALKGLLDAGCRASQIRLLTRNPANCQHLQDSLGISIVQVDLDDEDTANLSTALQDCVGCYVHALSGDTRQVTLGGVEKAQRLLEVIQSHADPACHVVMNSAAAEENHGVTRIGEMHAIEQVFRDETTRFTSLRANLFMEELWKKYTRPSILKGTFPFSVPSDRKIYLTSVRDMGRIAGTCILQKAEIGKTVNVAGDVLTAADIAATFGNFQQQDCKHSPGRVFALFCRLFFRDLYQIIRFYRKSTETTDVSALRAKFPGLVTDLGTFLDETEWKNEELSYENFSQVERVLQTD</sequence>
<protein>
    <recommendedName>
        <fullName evidence="4">NmrA-like domain-containing protein</fullName>
    </recommendedName>
</protein>
<evidence type="ECO:0000256" key="1">
    <source>
        <dbReference type="ARBA" id="ARBA00006328"/>
    </source>
</evidence>
<evidence type="ECO:0000256" key="2">
    <source>
        <dbReference type="ARBA" id="ARBA00022857"/>
    </source>
</evidence>
<keyword evidence="2" id="KW-0521">NADP</keyword>